<name>A0A1I2E957_9BACT</name>
<protein>
    <submittedName>
        <fullName evidence="1">Uncharacterized protein</fullName>
    </submittedName>
</protein>
<evidence type="ECO:0000313" key="2">
    <source>
        <dbReference type="Proteomes" id="UP000198598"/>
    </source>
</evidence>
<accession>A0A1I2E957</accession>
<reference evidence="1 2" key="1">
    <citation type="submission" date="2016-10" db="EMBL/GenBank/DDBJ databases">
        <authorList>
            <person name="de Groot N.N."/>
        </authorList>
    </citation>
    <scope>NUCLEOTIDE SEQUENCE [LARGE SCALE GENOMIC DNA]</scope>
    <source>
        <strain evidence="1 2">DSM 26130</strain>
    </source>
</reference>
<gene>
    <name evidence="1" type="ORF">SAMN05216167_12178</name>
</gene>
<dbReference type="EMBL" id="FOLQ01000021">
    <property type="protein sequence ID" value="SFE89534.1"/>
    <property type="molecule type" value="Genomic_DNA"/>
</dbReference>
<dbReference type="AlphaFoldDB" id="A0A1I2E957"/>
<organism evidence="1 2">
    <name type="scientific">Spirosoma endophyticum</name>
    <dbReference type="NCBI Taxonomy" id="662367"/>
    <lineage>
        <taxon>Bacteria</taxon>
        <taxon>Pseudomonadati</taxon>
        <taxon>Bacteroidota</taxon>
        <taxon>Cytophagia</taxon>
        <taxon>Cytophagales</taxon>
        <taxon>Cytophagaceae</taxon>
        <taxon>Spirosoma</taxon>
    </lineage>
</organism>
<proteinExistence type="predicted"/>
<sequence>MKHNKLRTIKKSKMGQLPGVVSDGMFFTMYKQTMLTNPF</sequence>
<evidence type="ECO:0000313" key="1">
    <source>
        <dbReference type="EMBL" id="SFE89534.1"/>
    </source>
</evidence>
<dbReference type="Proteomes" id="UP000198598">
    <property type="component" value="Unassembled WGS sequence"/>
</dbReference>
<keyword evidence="2" id="KW-1185">Reference proteome</keyword>